<dbReference type="GO" id="GO:0050321">
    <property type="term" value="F:tau-protein kinase activity"/>
    <property type="evidence" value="ECO:0007669"/>
    <property type="project" value="TreeGrafter"/>
</dbReference>
<reference evidence="14" key="1">
    <citation type="submission" date="2017-02" db="UniProtKB">
        <authorList>
            <consortium name="WormBaseParasite"/>
        </authorList>
    </citation>
    <scope>IDENTIFICATION</scope>
</reference>
<organism evidence="13 14">
    <name type="scientific">Ascaris lumbricoides</name>
    <name type="common">Giant roundworm</name>
    <dbReference type="NCBI Taxonomy" id="6252"/>
    <lineage>
        <taxon>Eukaryota</taxon>
        <taxon>Metazoa</taxon>
        <taxon>Ecdysozoa</taxon>
        <taxon>Nematoda</taxon>
        <taxon>Chromadorea</taxon>
        <taxon>Rhabditida</taxon>
        <taxon>Spirurina</taxon>
        <taxon>Ascaridomorpha</taxon>
        <taxon>Ascaridoidea</taxon>
        <taxon>Ascarididae</taxon>
        <taxon>Ascaris</taxon>
    </lineage>
</organism>
<evidence type="ECO:0000256" key="10">
    <source>
        <dbReference type="ARBA" id="ARBA00048679"/>
    </source>
</evidence>
<dbReference type="GO" id="GO:0005524">
    <property type="term" value="F:ATP binding"/>
    <property type="evidence" value="ECO:0007669"/>
    <property type="project" value="UniProtKB-KW"/>
</dbReference>
<dbReference type="InterPro" id="IPR000719">
    <property type="entry name" value="Prot_kinase_dom"/>
</dbReference>
<keyword evidence="2" id="KW-0723">Serine/threonine-protein kinase</keyword>
<dbReference type="SMART" id="SM00220">
    <property type="entry name" value="S_TKc"/>
    <property type="match status" value="1"/>
</dbReference>
<dbReference type="PROSITE" id="PS50011">
    <property type="entry name" value="PROTEIN_KINASE_DOM"/>
    <property type="match status" value="1"/>
</dbReference>
<dbReference type="Gene3D" id="1.10.8.10">
    <property type="entry name" value="DNA helicase RuvA subunit, C-terminal domain"/>
    <property type="match status" value="1"/>
</dbReference>
<dbReference type="WBParaSite" id="ALUE_0000041301-mRNA-1">
    <property type="protein sequence ID" value="ALUE_0000041301-mRNA-1"/>
    <property type="gene ID" value="ALUE_0000041301"/>
</dbReference>
<dbReference type="GO" id="GO:0000226">
    <property type="term" value="P:microtubule cytoskeleton organization"/>
    <property type="evidence" value="ECO:0007669"/>
    <property type="project" value="TreeGrafter"/>
</dbReference>
<comment type="catalytic activity">
    <reaction evidence="10">
        <text>L-seryl-[protein] + ATP = O-phospho-L-seryl-[protein] + ADP + H(+)</text>
        <dbReference type="Rhea" id="RHEA:17989"/>
        <dbReference type="Rhea" id="RHEA-COMP:9863"/>
        <dbReference type="Rhea" id="RHEA-COMP:11604"/>
        <dbReference type="ChEBI" id="CHEBI:15378"/>
        <dbReference type="ChEBI" id="CHEBI:29999"/>
        <dbReference type="ChEBI" id="CHEBI:30616"/>
        <dbReference type="ChEBI" id="CHEBI:83421"/>
        <dbReference type="ChEBI" id="CHEBI:456216"/>
        <dbReference type="EC" id="2.7.11.1"/>
    </reaction>
</comment>
<feature type="domain" description="UBA" evidence="12">
    <location>
        <begin position="137"/>
        <end position="177"/>
    </location>
</feature>
<dbReference type="CDD" id="cd14337">
    <property type="entry name" value="UBA_MARK_Par1"/>
    <property type="match status" value="1"/>
</dbReference>
<feature type="domain" description="Protein kinase" evidence="11">
    <location>
        <begin position="1"/>
        <end position="118"/>
    </location>
</feature>
<comment type="function">
    <text evidence="7">May play a role in sperm motility, especially in the regulation of flagellar function.</text>
</comment>
<evidence type="ECO:0000256" key="3">
    <source>
        <dbReference type="ARBA" id="ARBA00022679"/>
    </source>
</evidence>
<proteinExistence type="inferred from homology"/>
<dbReference type="Proteomes" id="UP000036681">
    <property type="component" value="Unplaced"/>
</dbReference>
<comment type="catalytic activity">
    <reaction evidence="9">
        <text>L-threonyl-[protein] + ATP = O-phospho-L-threonyl-[protein] + ADP + H(+)</text>
        <dbReference type="Rhea" id="RHEA:46608"/>
        <dbReference type="Rhea" id="RHEA-COMP:11060"/>
        <dbReference type="Rhea" id="RHEA-COMP:11605"/>
        <dbReference type="ChEBI" id="CHEBI:15378"/>
        <dbReference type="ChEBI" id="CHEBI:30013"/>
        <dbReference type="ChEBI" id="CHEBI:30616"/>
        <dbReference type="ChEBI" id="CHEBI:61977"/>
        <dbReference type="ChEBI" id="CHEBI:456216"/>
        <dbReference type="EC" id="2.7.11.1"/>
    </reaction>
</comment>
<evidence type="ECO:0000256" key="7">
    <source>
        <dbReference type="ARBA" id="ARBA00037391"/>
    </source>
</evidence>
<dbReference type="PANTHER" id="PTHR24346:SF82">
    <property type="entry name" value="KP78A-RELATED"/>
    <property type="match status" value="1"/>
</dbReference>
<protein>
    <recommendedName>
        <fullName evidence="1">non-specific serine/threonine protein kinase</fullName>
        <ecNumber evidence="1">2.7.11.1</ecNumber>
    </recommendedName>
</protein>
<dbReference type="FunFam" id="1.10.510.10:FF:000002">
    <property type="entry name" value="Non-specific serine/threonine protein kinase"/>
    <property type="match status" value="1"/>
</dbReference>
<evidence type="ECO:0000256" key="1">
    <source>
        <dbReference type="ARBA" id="ARBA00012513"/>
    </source>
</evidence>
<dbReference type="GO" id="GO:0035556">
    <property type="term" value="P:intracellular signal transduction"/>
    <property type="evidence" value="ECO:0007669"/>
    <property type="project" value="TreeGrafter"/>
</dbReference>
<dbReference type="SUPFAM" id="SSF56112">
    <property type="entry name" value="Protein kinase-like (PK-like)"/>
    <property type="match status" value="1"/>
</dbReference>
<evidence type="ECO:0000256" key="2">
    <source>
        <dbReference type="ARBA" id="ARBA00022527"/>
    </source>
</evidence>
<dbReference type="FunFam" id="1.10.8.10:FF:000005">
    <property type="entry name" value="Non-specific serine/threonine protein kinase"/>
    <property type="match status" value="1"/>
</dbReference>
<keyword evidence="4" id="KW-0547">Nucleotide-binding</keyword>
<evidence type="ECO:0000313" key="13">
    <source>
        <dbReference type="Proteomes" id="UP000036681"/>
    </source>
</evidence>
<evidence type="ECO:0000256" key="4">
    <source>
        <dbReference type="ARBA" id="ARBA00022741"/>
    </source>
</evidence>
<dbReference type="InterPro" id="IPR011009">
    <property type="entry name" value="Kinase-like_dom_sf"/>
</dbReference>
<sequence length="185" mass="21307">MNIKIADFGFSNQFVVGNKLDTFCGSPPYAAPELFQGKKYDGPEVDVWSLGVILYTLVSGSLPFDGQNLKELRERVLRGKYRIPFYMSTDCENLLKKFLVLNPARRGTLETIMKDRWMNIGYEEDELKPFVEPKRDLKDENRINRMQQMGYSRIAVVNSLEKGSFDDLHATYILLGEKKQEVGDH</sequence>
<keyword evidence="3" id="KW-0808">Transferase</keyword>
<evidence type="ECO:0000313" key="14">
    <source>
        <dbReference type="WBParaSite" id="ALUE_0000041301-mRNA-1"/>
    </source>
</evidence>
<comment type="similarity">
    <text evidence="8">Belongs to the protein kinase superfamily. CAMK Ser/Thr protein kinase family. Smok subfamily.</text>
</comment>
<dbReference type="Pfam" id="PF00069">
    <property type="entry name" value="Pkinase"/>
    <property type="match status" value="1"/>
</dbReference>
<evidence type="ECO:0000256" key="8">
    <source>
        <dbReference type="ARBA" id="ARBA00038181"/>
    </source>
</evidence>
<dbReference type="InterPro" id="IPR015940">
    <property type="entry name" value="UBA"/>
</dbReference>
<accession>A0A0M3HFW8</accession>
<evidence type="ECO:0000259" key="11">
    <source>
        <dbReference type="PROSITE" id="PS50011"/>
    </source>
</evidence>
<keyword evidence="6" id="KW-0067">ATP-binding</keyword>
<keyword evidence="5" id="KW-0418">Kinase</keyword>
<evidence type="ECO:0000256" key="6">
    <source>
        <dbReference type="ARBA" id="ARBA00022840"/>
    </source>
</evidence>
<dbReference type="Gene3D" id="1.10.510.10">
    <property type="entry name" value="Transferase(Phosphotransferase) domain 1"/>
    <property type="match status" value="1"/>
</dbReference>
<evidence type="ECO:0000256" key="9">
    <source>
        <dbReference type="ARBA" id="ARBA00047899"/>
    </source>
</evidence>
<dbReference type="PANTHER" id="PTHR24346">
    <property type="entry name" value="MAP/MICROTUBULE AFFINITY-REGULATING KINASE"/>
    <property type="match status" value="1"/>
</dbReference>
<dbReference type="GO" id="GO:0005737">
    <property type="term" value="C:cytoplasm"/>
    <property type="evidence" value="ECO:0007669"/>
    <property type="project" value="TreeGrafter"/>
</dbReference>
<evidence type="ECO:0000256" key="5">
    <source>
        <dbReference type="ARBA" id="ARBA00022777"/>
    </source>
</evidence>
<keyword evidence="13" id="KW-1185">Reference proteome</keyword>
<name>A0A0M3HFW8_ASCLU</name>
<evidence type="ECO:0000259" key="12">
    <source>
        <dbReference type="PROSITE" id="PS50030"/>
    </source>
</evidence>
<dbReference type="PROSITE" id="PS50030">
    <property type="entry name" value="UBA"/>
    <property type="match status" value="1"/>
</dbReference>
<dbReference type="EC" id="2.7.11.1" evidence="1"/>
<dbReference type="AlphaFoldDB" id="A0A0M3HFW8"/>